<evidence type="ECO:0000313" key="2">
    <source>
        <dbReference type="EMBL" id="PFH61097.1"/>
    </source>
</evidence>
<feature type="region of interest" description="Disordered" evidence="1">
    <location>
        <begin position="384"/>
        <end position="419"/>
    </location>
</feature>
<dbReference type="AlphaFoldDB" id="A0A2A9PJM6"/>
<organism evidence="2 3">
    <name type="scientific">Ophiocordyceps unilateralis</name>
    <name type="common">Zombie-ant fungus</name>
    <name type="synonym">Torrubia unilateralis</name>
    <dbReference type="NCBI Taxonomy" id="268505"/>
    <lineage>
        <taxon>Eukaryota</taxon>
        <taxon>Fungi</taxon>
        <taxon>Dikarya</taxon>
        <taxon>Ascomycota</taxon>
        <taxon>Pezizomycotina</taxon>
        <taxon>Sordariomycetes</taxon>
        <taxon>Hypocreomycetidae</taxon>
        <taxon>Hypocreales</taxon>
        <taxon>Ophiocordycipitaceae</taxon>
        <taxon>Ophiocordyceps</taxon>
    </lineage>
</organism>
<comment type="caution">
    <text evidence="2">The sequence shown here is derived from an EMBL/GenBank/DDBJ whole genome shotgun (WGS) entry which is preliminary data.</text>
</comment>
<proteinExistence type="predicted"/>
<evidence type="ECO:0000256" key="1">
    <source>
        <dbReference type="SAM" id="MobiDB-lite"/>
    </source>
</evidence>
<keyword evidence="3" id="KW-1185">Reference proteome</keyword>
<name>A0A2A9PJM6_OPHUN</name>
<dbReference type="EMBL" id="LAZP02000090">
    <property type="protein sequence ID" value="PFH61097.1"/>
    <property type="molecule type" value="Genomic_DNA"/>
</dbReference>
<reference evidence="2 3" key="1">
    <citation type="journal article" date="2015" name="BMC Genomics">
        <title>Gene expression during zombie ant biting behavior reflects the complexity underlying fungal parasitic behavioral manipulation.</title>
        <authorList>
            <person name="de Bekker C."/>
            <person name="Ohm R.A."/>
            <person name="Loreto R.G."/>
            <person name="Sebastian A."/>
            <person name="Albert I."/>
            <person name="Merrow M."/>
            <person name="Brachmann A."/>
            <person name="Hughes D.P."/>
        </authorList>
    </citation>
    <scope>NUCLEOTIDE SEQUENCE [LARGE SCALE GENOMIC DNA]</scope>
    <source>
        <strain evidence="2 3">SC16a</strain>
    </source>
</reference>
<dbReference type="Proteomes" id="UP000037136">
    <property type="component" value="Unassembled WGS sequence"/>
</dbReference>
<feature type="compositionally biased region" description="Basic and acidic residues" evidence="1">
    <location>
        <begin position="400"/>
        <end position="410"/>
    </location>
</feature>
<accession>A0A2A9PJM6</accession>
<sequence>MSLLARPLLSAVRRGGPSARLSKCLRRQFGSTSPACAIRATFTMTDDEELNQTLKTIQDTIIFPALLPPRQRKIVFDPKKREYMEENPVIIEVDDQEFRLKSLDRFHGIENSKTIFIKALSRMRTPADWANLAPLLAGYKKAGIQLLNCHWGKVARLAGSNGNIQAVIECAKQWRETGLTLANREMMTRIFVHNNERIYKSGYDKSKTLRALAQSEMLLDLLSMPQHALPVSESGSSPACARLIRGMHLYATCSAMIARQKDGEDISKEIGLLRGQLTSYMSIWDSTSLEDIGQIPELSDLNPTADRQAVKRRRRSSALNGCGYIQVISQVLKGIELAVQLVGYDARYLTRVRDALEAHLKGFVRTAYNWEEYWKDEYATIVGRRPQWPPNERPAAEAQPRTEEAGESHLEASGGTSTV</sequence>
<reference evidence="2 3" key="2">
    <citation type="journal article" date="2017" name="Sci. Rep.">
        <title>Ant-infecting Ophiocordyceps genomes reveal a high diversity of potential behavioral manipulation genes and a possible major role for enterotoxins.</title>
        <authorList>
            <person name="de Bekker C."/>
            <person name="Ohm R.A."/>
            <person name="Evans H.C."/>
            <person name="Brachmann A."/>
            <person name="Hughes D.P."/>
        </authorList>
    </citation>
    <scope>NUCLEOTIDE SEQUENCE [LARGE SCALE GENOMIC DNA]</scope>
    <source>
        <strain evidence="2 3">SC16a</strain>
    </source>
</reference>
<evidence type="ECO:0000313" key="3">
    <source>
        <dbReference type="Proteomes" id="UP000037136"/>
    </source>
</evidence>
<gene>
    <name evidence="2" type="ORF">XA68_18251</name>
</gene>
<protein>
    <submittedName>
        <fullName evidence="2">Uncharacterized protein</fullName>
    </submittedName>
</protein>
<dbReference type="OrthoDB" id="5405126at2759"/>